<organism evidence="4 5">
    <name type="scientific">Coprinopsis marcescibilis</name>
    <name type="common">Agaric fungus</name>
    <name type="synonym">Psathyrella marcescibilis</name>
    <dbReference type="NCBI Taxonomy" id="230819"/>
    <lineage>
        <taxon>Eukaryota</taxon>
        <taxon>Fungi</taxon>
        <taxon>Dikarya</taxon>
        <taxon>Basidiomycota</taxon>
        <taxon>Agaricomycotina</taxon>
        <taxon>Agaricomycetes</taxon>
        <taxon>Agaricomycetidae</taxon>
        <taxon>Agaricales</taxon>
        <taxon>Agaricineae</taxon>
        <taxon>Psathyrellaceae</taxon>
        <taxon>Coprinopsis</taxon>
    </lineage>
</organism>
<dbReference type="Gene3D" id="3.40.50.300">
    <property type="entry name" value="P-loop containing nucleotide triphosphate hydrolases"/>
    <property type="match status" value="1"/>
</dbReference>
<dbReference type="Pfam" id="PF13374">
    <property type="entry name" value="TPR_10"/>
    <property type="match status" value="1"/>
</dbReference>
<sequence>MDNENRSVYVGMEVMQPWRGIIVAVCKLCADWKRRSKKDNDNRRPRKAKYWYCNRDRCETLVIALAARARTWRALSLPLLPQASIVVAIAKTCTPLAAALVLCAGQLANRRVHVRVLLPQTGVVVNAAESRATARTCTPAHHLAAALVLRAAAAAAMRNYTRNQSPRQNWQTKGQRTTNWCLNQSAHPVHAKRSTNVSTAVHPCEAKAKICSSKTTRPCVSSVVVRMRNGDECNSYEGRTRILKLQKEERSAAEEEGNFGGGFDYDFNIVNPLDMEQFHQHIGGDLQISEGSTSIPSGSTGNTSSDLSTHMQPSYIQTAALIGDGGQVGERMRINATGSNRSILYGASGTNLQHAHLQTADRINNTYNIHGDSKVIEVNEALRLLGNPKGCAWDPARACLDGTRVVHIEAITSWATSLEADPTTSGARILLVPGPAGSGKSSLAHTICKELSRSGHLVCSVFFDHTGPQPTAEDFTVVLVQGLCTVDDPVKKAIAELIIQNKTLASAPASRQIEDLVLPIVANLPSTRTFVVGIDALDEQRNPSMLKLLRDYIPRLPSTFRFVLTTRPDPLVMQYLENRPHIISFLHPLVGESSKADVKTFIVARLSMTDYQTVISAKLLKAFIVKSEGLFLWAETVLNHIDNTYGHAEELADIIDGASSDWTETETAAGKLEKLYEHILSKLRWNNDRFVEKYSVVMGALVTLQEPLSRRGLAALYSPDGITEDDVHGICMLLRTLLKDYSKDDPTRPIHLLHLSVQEYLVQRAPQPFRIDCEVHHKSLSRLCLLAIQRELTPAKGLFLWAETVLNHIDNTYGHAEELADIIDGASSDWTETETAAGKLEKLYEHILSKLRWNNDRFVEKYSVVMGALVTLQEPLSRRGLAALYSPDGITEDDVHGICMLLRTLLKDYSKDDPTRPIHLLHLSVQEYLVQRAPQPFRIDCEVHHKSLSRLCLLAIQRELTPAKVPILGYSDGDWAWDVTEKNRKIRVLLRPSLTEPLWYSIQHFNAHWRSLREEAGKEHTTLLREIVVENPRPILEAAASTRSKVDMISLQHKVLPHGPPSLALARRMAKIYVSLGRCLHGAKRDAEAFPLLQGAVGLYTPYKDDNLDTTVQLEFAASLTWLGLCLYRLDRPDDALPHVEEAVTICRQLSLTNANEAGAALAHSLETKGYVLDKLKRYDEAYDIDMEVLDLYRRLVVGHPEKFQHRLGLALRNLAWSLDACKKHEEAVVVIQEEVELHRKMMEHDTQISGADLVKSLESQARYLINAERTQGAVECSQEAVQIQRRLVQDNPEKFNAGLAASLHILASNLDDCGRVADAIPFSCEAIEIRRQLAANDPSTFEPKLADSLHNHALHTRKAGRITEAVEYGQDAVEILRRLVHDNPEKFNADLAASLHNLANDLDNCDRVADAIPLLCEAIEIRSQLVANDPSTFEPDLVNSLHDHAIYIETLGRTEEALECRRERDDIRSRLPVQS</sequence>
<dbReference type="InterPro" id="IPR056884">
    <property type="entry name" value="NPHP3-like_N"/>
</dbReference>
<dbReference type="InterPro" id="IPR027417">
    <property type="entry name" value="P-loop_NTPase"/>
</dbReference>
<dbReference type="SMART" id="SM00028">
    <property type="entry name" value="TPR"/>
    <property type="match status" value="6"/>
</dbReference>
<proteinExistence type="predicted"/>
<dbReference type="PANTHER" id="PTHR10039:SF16">
    <property type="entry name" value="GPI INOSITOL-DEACYLASE"/>
    <property type="match status" value="1"/>
</dbReference>
<dbReference type="EMBL" id="ML210419">
    <property type="protein sequence ID" value="TFK18231.1"/>
    <property type="molecule type" value="Genomic_DNA"/>
</dbReference>
<gene>
    <name evidence="4" type="ORF">FA15DRAFT_710050</name>
</gene>
<dbReference type="Gene3D" id="1.25.40.10">
    <property type="entry name" value="Tetratricopeptide repeat domain"/>
    <property type="match status" value="2"/>
</dbReference>
<dbReference type="InterPro" id="IPR011990">
    <property type="entry name" value="TPR-like_helical_dom_sf"/>
</dbReference>
<dbReference type="OrthoDB" id="3038309at2759"/>
<reference evidence="4 5" key="1">
    <citation type="journal article" date="2019" name="Nat. Ecol. Evol.">
        <title>Megaphylogeny resolves global patterns of mushroom evolution.</title>
        <authorList>
            <person name="Varga T."/>
            <person name="Krizsan K."/>
            <person name="Foldi C."/>
            <person name="Dima B."/>
            <person name="Sanchez-Garcia M."/>
            <person name="Sanchez-Ramirez S."/>
            <person name="Szollosi G.J."/>
            <person name="Szarkandi J.G."/>
            <person name="Papp V."/>
            <person name="Albert L."/>
            <person name="Andreopoulos W."/>
            <person name="Angelini C."/>
            <person name="Antonin V."/>
            <person name="Barry K.W."/>
            <person name="Bougher N.L."/>
            <person name="Buchanan P."/>
            <person name="Buyck B."/>
            <person name="Bense V."/>
            <person name="Catcheside P."/>
            <person name="Chovatia M."/>
            <person name="Cooper J."/>
            <person name="Damon W."/>
            <person name="Desjardin D."/>
            <person name="Finy P."/>
            <person name="Geml J."/>
            <person name="Haridas S."/>
            <person name="Hughes K."/>
            <person name="Justo A."/>
            <person name="Karasinski D."/>
            <person name="Kautmanova I."/>
            <person name="Kiss B."/>
            <person name="Kocsube S."/>
            <person name="Kotiranta H."/>
            <person name="LaButti K.M."/>
            <person name="Lechner B.E."/>
            <person name="Liimatainen K."/>
            <person name="Lipzen A."/>
            <person name="Lukacs Z."/>
            <person name="Mihaltcheva S."/>
            <person name="Morgado L.N."/>
            <person name="Niskanen T."/>
            <person name="Noordeloos M.E."/>
            <person name="Ohm R.A."/>
            <person name="Ortiz-Santana B."/>
            <person name="Ovrebo C."/>
            <person name="Racz N."/>
            <person name="Riley R."/>
            <person name="Savchenko A."/>
            <person name="Shiryaev A."/>
            <person name="Soop K."/>
            <person name="Spirin V."/>
            <person name="Szebenyi C."/>
            <person name="Tomsovsky M."/>
            <person name="Tulloss R.E."/>
            <person name="Uehling J."/>
            <person name="Grigoriev I.V."/>
            <person name="Vagvolgyi C."/>
            <person name="Papp T."/>
            <person name="Martin F.M."/>
            <person name="Miettinen O."/>
            <person name="Hibbett D.S."/>
            <person name="Nagy L.G."/>
        </authorList>
    </citation>
    <scope>NUCLEOTIDE SEQUENCE [LARGE SCALE GENOMIC DNA]</scope>
    <source>
        <strain evidence="4 5">CBS 121175</strain>
    </source>
</reference>
<evidence type="ECO:0000313" key="4">
    <source>
        <dbReference type="EMBL" id="TFK18231.1"/>
    </source>
</evidence>
<dbReference type="SUPFAM" id="SSF52540">
    <property type="entry name" value="P-loop containing nucleoside triphosphate hydrolases"/>
    <property type="match status" value="1"/>
</dbReference>
<protein>
    <recommendedName>
        <fullName evidence="3">NACHT domain-containing protein</fullName>
    </recommendedName>
</protein>
<keyword evidence="5" id="KW-1185">Reference proteome</keyword>
<dbReference type="Proteomes" id="UP000307440">
    <property type="component" value="Unassembled WGS sequence"/>
</dbReference>
<dbReference type="PROSITE" id="PS50837">
    <property type="entry name" value="NACHT"/>
    <property type="match status" value="1"/>
</dbReference>
<evidence type="ECO:0000313" key="5">
    <source>
        <dbReference type="Proteomes" id="UP000307440"/>
    </source>
</evidence>
<evidence type="ECO:0000259" key="3">
    <source>
        <dbReference type="PROSITE" id="PS50837"/>
    </source>
</evidence>
<feature type="region of interest" description="Disordered" evidence="2">
    <location>
        <begin position="287"/>
        <end position="309"/>
    </location>
</feature>
<keyword evidence="1" id="KW-0677">Repeat</keyword>
<dbReference type="SUPFAM" id="SSF48452">
    <property type="entry name" value="TPR-like"/>
    <property type="match status" value="3"/>
</dbReference>
<dbReference type="Pfam" id="PF24883">
    <property type="entry name" value="NPHP3_N"/>
    <property type="match status" value="1"/>
</dbReference>
<dbReference type="InterPro" id="IPR007111">
    <property type="entry name" value="NACHT_NTPase"/>
</dbReference>
<name>A0A5C3KDW8_COPMA</name>
<dbReference type="InterPro" id="IPR019734">
    <property type="entry name" value="TPR_rpt"/>
</dbReference>
<dbReference type="PANTHER" id="PTHR10039">
    <property type="entry name" value="AMELOGENIN"/>
    <property type="match status" value="1"/>
</dbReference>
<evidence type="ECO:0000256" key="1">
    <source>
        <dbReference type="ARBA" id="ARBA00022737"/>
    </source>
</evidence>
<feature type="domain" description="NACHT" evidence="3">
    <location>
        <begin position="428"/>
        <end position="569"/>
    </location>
</feature>
<feature type="compositionally biased region" description="Polar residues" evidence="2">
    <location>
        <begin position="289"/>
        <end position="309"/>
    </location>
</feature>
<evidence type="ECO:0000256" key="2">
    <source>
        <dbReference type="SAM" id="MobiDB-lite"/>
    </source>
</evidence>
<accession>A0A5C3KDW8</accession>